<dbReference type="SUPFAM" id="SSF46689">
    <property type="entry name" value="Homeodomain-like"/>
    <property type="match status" value="1"/>
</dbReference>
<dbReference type="CDD" id="cd00086">
    <property type="entry name" value="homeodomain"/>
    <property type="match status" value="1"/>
</dbReference>
<proteinExistence type="predicted"/>
<dbReference type="InterPro" id="IPR009057">
    <property type="entry name" value="Homeodomain-like_sf"/>
</dbReference>
<organism evidence="5 6">
    <name type="scientific">Phlebotomus papatasi</name>
    <name type="common">Sandfly</name>
    <dbReference type="NCBI Taxonomy" id="29031"/>
    <lineage>
        <taxon>Eukaryota</taxon>
        <taxon>Metazoa</taxon>
        <taxon>Ecdysozoa</taxon>
        <taxon>Arthropoda</taxon>
        <taxon>Hexapoda</taxon>
        <taxon>Insecta</taxon>
        <taxon>Pterygota</taxon>
        <taxon>Neoptera</taxon>
        <taxon>Endopterygota</taxon>
        <taxon>Diptera</taxon>
        <taxon>Nematocera</taxon>
        <taxon>Psychodoidea</taxon>
        <taxon>Psychodidae</taxon>
        <taxon>Phlebotomus</taxon>
        <taxon>Phlebotomus</taxon>
    </lineage>
</organism>
<protein>
    <submittedName>
        <fullName evidence="5">Uncharacterized protein</fullName>
    </submittedName>
</protein>
<dbReference type="PANTHER" id="PTHR24333:SF5">
    <property type="entry name" value="VENT HOMEOBOX"/>
    <property type="match status" value="1"/>
</dbReference>
<dbReference type="VEuPathDB" id="VectorBase:PPAI003186"/>
<name>A0A1B0D6S7_PHLPP</name>
<keyword evidence="6" id="KW-1185">Reference proteome</keyword>
<keyword evidence="2 3" id="KW-0371">Homeobox</keyword>
<sequence length="182" mass="20244">MVLMSKQEINDDNQAISKLIRFSTVKIWFQNRRMKWKRSKKAQQEAKSKDHSLHSNNGSSNISDSDKSSSSSSSSMPKTPTAPGIAVQSGEKINNEKQLTALPENAINRNFGVMKSSHIINSSSNNNNEQHRIVNNLMTSNLNNFSNLVEESVPASAILNRRGVVFTDGVMSNGDMFRPYVV</sequence>
<dbReference type="Pfam" id="PF00046">
    <property type="entry name" value="Homeodomain"/>
    <property type="match status" value="1"/>
</dbReference>
<evidence type="ECO:0000313" key="5">
    <source>
        <dbReference type="EnsemblMetazoa" id="PPAI003186-PA"/>
    </source>
</evidence>
<dbReference type="Proteomes" id="UP000092462">
    <property type="component" value="Unassembled WGS sequence"/>
</dbReference>
<reference evidence="5" key="1">
    <citation type="submission" date="2022-08" db="UniProtKB">
        <authorList>
            <consortium name="EnsemblMetazoa"/>
        </authorList>
    </citation>
    <scope>IDENTIFICATION</scope>
    <source>
        <strain evidence="5">Israel</strain>
    </source>
</reference>
<dbReference type="PANTHER" id="PTHR24333">
    <property type="entry name" value="HOMEO BOX HB9 LIKE A-RELATED"/>
    <property type="match status" value="1"/>
</dbReference>
<dbReference type="VEuPathDB" id="VectorBase:PPAPM1_006779"/>
<feature type="compositionally biased region" description="Low complexity" evidence="4">
    <location>
        <begin position="55"/>
        <end position="75"/>
    </location>
</feature>
<dbReference type="AlphaFoldDB" id="A0A1B0D6S7"/>
<feature type="DNA-binding region" description="Homeobox" evidence="2">
    <location>
        <begin position="27"/>
        <end position="40"/>
    </location>
</feature>
<dbReference type="EMBL" id="AJVK01012149">
    <property type="status" value="NOT_ANNOTATED_CDS"/>
    <property type="molecule type" value="Genomic_DNA"/>
</dbReference>
<dbReference type="GO" id="GO:0005634">
    <property type="term" value="C:nucleus"/>
    <property type="evidence" value="ECO:0007669"/>
    <property type="project" value="UniProtKB-SubCell"/>
</dbReference>
<evidence type="ECO:0000256" key="2">
    <source>
        <dbReference type="PROSITE-ProRule" id="PRU00108"/>
    </source>
</evidence>
<dbReference type="InterPro" id="IPR001356">
    <property type="entry name" value="HD"/>
</dbReference>
<dbReference type="EMBL" id="AJVK01012150">
    <property type="status" value="NOT_ANNOTATED_CDS"/>
    <property type="molecule type" value="Genomic_DNA"/>
</dbReference>
<evidence type="ECO:0000256" key="3">
    <source>
        <dbReference type="RuleBase" id="RU000682"/>
    </source>
</evidence>
<dbReference type="PROSITE" id="PS50071">
    <property type="entry name" value="HOMEOBOX_2"/>
    <property type="match status" value="1"/>
</dbReference>
<keyword evidence="2 3" id="KW-0539">Nucleus</keyword>
<evidence type="ECO:0000313" key="6">
    <source>
        <dbReference type="Proteomes" id="UP000092462"/>
    </source>
</evidence>
<accession>A0A1B0D6S7</accession>
<dbReference type="Gene3D" id="1.10.10.60">
    <property type="entry name" value="Homeodomain-like"/>
    <property type="match status" value="1"/>
</dbReference>
<dbReference type="EMBL" id="AJVK01012148">
    <property type="status" value="NOT_ANNOTATED_CDS"/>
    <property type="molecule type" value="Genomic_DNA"/>
</dbReference>
<dbReference type="EMBL" id="AJVK01012151">
    <property type="status" value="NOT_ANNOTATED_CDS"/>
    <property type="molecule type" value="Genomic_DNA"/>
</dbReference>
<dbReference type="GO" id="GO:0003677">
    <property type="term" value="F:DNA binding"/>
    <property type="evidence" value="ECO:0007669"/>
    <property type="project" value="UniProtKB-UniRule"/>
</dbReference>
<comment type="subcellular location">
    <subcellularLocation>
        <location evidence="1 2 3">Nucleus</location>
    </subcellularLocation>
</comment>
<evidence type="ECO:0000256" key="1">
    <source>
        <dbReference type="ARBA" id="ARBA00004123"/>
    </source>
</evidence>
<dbReference type="EnsemblMetazoa" id="PPAI003186-RA">
    <property type="protein sequence ID" value="PPAI003186-PA"/>
    <property type="gene ID" value="PPAI003186"/>
</dbReference>
<evidence type="ECO:0000256" key="4">
    <source>
        <dbReference type="SAM" id="MobiDB-lite"/>
    </source>
</evidence>
<feature type="region of interest" description="Disordered" evidence="4">
    <location>
        <begin position="37"/>
        <end position="91"/>
    </location>
</feature>
<dbReference type="InterPro" id="IPR050848">
    <property type="entry name" value="Homeobox_TF"/>
</dbReference>
<keyword evidence="2 3" id="KW-0238">DNA-binding</keyword>
<feature type="compositionally biased region" description="Basic and acidic residues" evidence="4">
    <location>
        <begin position="42"/>
        <end position="53"/>
    </location>
</feature>